<accession>F0WNX1</accession>
<dbReference type="EMBL" id="FR824221">
    <property type="protein sequence ID" value="CCA23014.1"/>
    <property type="molecule type" value="Genomic_DNA"/>
</dbReference>
<reference evidence="12" key="1">
    <citation type="journal article" date="2011" name="PLoS Biol.">
        <title>Gene gain and loss during evolution of obligate parasitism in the white rust pathogen of Arabidopsis thaliana.</title>
        <authorList>
            <person name="Kemen E."/>
            <person name="Gardiner A."/>
            <person name="Schultz-Larsen T."/>
            <person name="Kemen A.C."/>
            <person name="Balmuth A.L."/>
            <person name="Robert-Seilaniantz A."/>
            <person name="Bailey K."/>
            <person name="Holub E."/>
            <person name="Studholme D.J."/>
            <person name="Maclean D."/>
            <person name="Jones J.D."/>
        </authorList>
    </citation>
    <scope>NUCLEOTIDE SEQUENCE</scope>
</reference>
<evidence type="ECO:0000256" key="5">
    <source>
        <dbReference type="ARBA" id="ARBA00023172"/>
    </source>
</evidence>
<evidence type="ECO:0000256" key="6">
    <source>
        <dbReference type="ARBA" id="ARBA00023242"/>
    </source>
</evidence>
<evidence type="ECO:0000313" key="12">
    <source>
        <dbReference type="EMBL" id="CCA23014.1"/>
    </source>
</evidence>
<feature type="domain" description="Homologous-pairing protein 2 winged helix" evidence="10">
    <location>
        <begin position="86"/>
        <end position="145"/>
    </location>
</feature>
<dbReference type="Pfam" id="PF07106">
    <property type="entry name" value="WHD_TBPIP"/>
    <property type="match status" value="1"/>
</dbReference>
<dbReference type="GO" id="GO:0120231">
    <property type="term" value="C:DNA recombinase auxiliary factor complex"/>
    <property type="evidence" value="ECO:0007669"/>
    <property type="project" value="TreeGrafter"/>
</dbReference>
<dbReference type="InterPro" id="IPR036390">
    <property type="entry name" value="WH_DNA-bd_sf"/>
</dbReference>
<keyword evidence="7" id="KW-0469">Meiosis</keyword>
<evidence type="ECO:0000256" key="4">
    <source>
        <dbReference type="ARBA" id="ARBA00023054"/>
    </source>
</evidence>
<sequence length="292" mass="33538">MANEMEEFSLEETDEDVDVYDDVDESSTSDFNSDFEKAEAPTNANKRQKLSAGQPAKRAVQVKPTLTKSPVKTASKPANEDIRDPQAHILEYMRRTNRPYSLLNVYENLHRNIPKSILTRHLDSLVTNGQLVSKVYSKTKIYYLNQMDIQLPSMDERRQLEDDINKLEDDCAVMEKKTRDVEIVLSSIHSEISDENLKLQIESLEKQVETLQQELDHLDREERVIIPPEQKQALKRAFAKYRAAWIARKRLVMDAVEQIAEGMEKKTKDVIKLCDIETDVECGVNCIPSALV</sequence>
<protein>
    <recommendedName>
        <fullName evidence="3">Homologous-pairing protein 2 homolog</fullName>
    </recommendedName>
</protein>
<dbReference type="AlphaFoldDB" id="F0WNX1"/>
<evidence type="ECO:0000259" key="10">
    <source>
        <dbReference type="Pfam" id="PF07106"/>
    </source>
</evidence>
<dbReference type="HOGENOM" id="CLU_832817_0_0_1"/>
<evidence type="ECO:0000256" key="1">
    <source>
        <dbReference type="ARBA" id="ARBA00004123"/>
    </source>
</evidence>
<gene>
    <name evidence="12" type="primary">AlNc14C176G8126</name>
    <name evidence="12" type="ORF">ALNC14_091570</name>
</gene>
<dbReference type="PANTHER" id="PTHR15938:SF0">
    <property type="entry name" value="HOMOLOGOUS-PAIRING PROTEIN 2 HOMOLOG"/>
    <property type="match status" value="1"/>
</dbReference>
<dbReference type="InterPro" id="IPR010776">
    <property type="entry name" value="Hop2_WH_dom"/>
</dbReference>
<dbReference type="InterPro" id="IPR036388">
    <property type="entry name" value="WH-like_DNA-bd_sf"/>
</dbReference>
<proteinExistence type="inferred from homology"/>
<evidence type="ECO:0000256" key="9">
    <source>
        <dbReference type="SAM" id="MobiDB-lite"/>
    </source>
</evidence>
<keyword evidence="6" id="KW-0539">Nucleus</keyword>
<reference evidence="12" key="2">
    <citation type="submission" date="2011-02" db="EMBL/GenBank/DDBJ databases">
        <authorList>
            <person name="MacLean D."/>
        </authorList>
    </citation>
    <scope>NUCLEOTIDE SEQUENCE</scope>
</reference>
<feature type="compositionally biased region" description="Acidic residues" evidence="9">
    <location>
        <begin position="1"/>
        <end position="27"/>
    </location>
</feature>
<name>F0WNX1_9STRA</name>
<evidence type="ECO:0000256" key="7">
    <source>
        <dbReference type="ARBA" id="ARBA00023254"/>
    </source>
</evidence>
<dbReference type="Gene3D" id="1.10.10.10">
    <property type="entry name" value="Winged helix-like DNA-binding domain superfamily/Winged helix DNA-binding domain"/>
    <property type="match status" value="1"/>
</dbReference>
<evidence type="ECO:0000256" key="8">
    <source>
        <dbReference type="SAM" id="Coils"/>
    </source>
</evidence>
<dbReference type="GO" id="GO:0003690">
    <property type="term" value="F:double-stranded DNA binding"/>
    <property type="evidence" value="ECO:0007669"/>
    <property type="project" value="TreeGrafter"/>
</dbReference>
<dbReference type="InterPro" id="IPR040661">
    <property type="entry name" value="LZ3wCH"/>
</dbReference>
<comment type="similarity">
    <text evidence="2">Belongs to the HOP2 family.</text>
</comment>
<dbReference type="GO" id="GO:0010774">
    <property type="term" value="P:meiotic strand invasion involved in reciprocal meiotic recombination"/>
    <property type="evidence" value="ECO:0007669"/>
    <property type="project" value="TreeGrafter"/>
</dbReference>
<evidence type="ECO:0000259" key="11">
    <source>
        <dbReference type="Pfam" id="PF18517"/>
    </source>
</evidence>
<dbReference type="GO" id="GO:0007129">
    <property type="term" value="P:homologous chromosome pairing at meiosis"/>
    <property type="evidence" value="ECO:0007669"/>
    <property type="project" value="TreeGrafter"/>
</dbReference>
<dbReference type="SUPFAM" id="SSF46785">
    <property type="entry name" value="Winged helix' DNA-binding domain"/>
    <property type="match status" value="1"/>
</dbReference>
<dbReference type="GO" id="GO:0000794">
    <property type="term" value="C:condensed nuclear chromosome"/>
    <property type="evidence" value="ECO:0007669"/>
    <property type="project" value="TreeGrafter"/>
</dbReference>
<evidence type="ECO:0000256" key="3">
    <source>
        <dbReference type="ARBA" id="ARBA00016093"/>
    </source>
</evidence>
<dbReference type="GO" id="GO:0120230">
    <property type="term" value="F:recombinase activator activity"/>
    <property type="evidence" value="ECO:0007669"/>
    <property type="project" value="TreeGrafter"/>
</dbReference>
<comment type="subcellular location">
    <subcellularLocation>
        <location evidence="1">Nucleus</location>
    </subcellularLocation>
</comment>
<keyword evidence="4 8" id="KW-0175">Coiled coil</keyword>
<dbReference type="Pfam" id="PF18517">
    <property type="entry name" value="LZ3wCH"/>
    <property type="match status" value="1"/>
</dbReference>
<feature type="region of interest" description="Disordered" evidence="9">
    <location>
        <begin position="1"/>
        <end position="78"/>
    </location>
</feature>
<dbReference type="GO" id="GO:0000709">
    <property type="term" value="P:meiotic joint molecule formation"/>
    <property type="evidence" value="ECO:0007669"/>
    <property type="project" value="TreeGrafter"/>
</dbReference>
<evidence type="ECO:0000256" key="2">
    <source>
        <dbReference type="ARBA" id="ARBA00007922"/>
    </source>
</evidence>
<dbReference type="PANTHER" id="PTHR15938">
    <property type="entry name" value="TBP-1 INTERACTING PROTEIN"/>
    <property type="match status" value="1"/>
</dbReference>
<keyword evidence="5" id="KW-0233">DNA recombination</keyword>
<feature type="coiled-coil region" evidence="8">
    <location>
        <begin position="157"/>
        <end position="221"/>
    </location>
</feature>
<organism evidence="12">
    <name type="scientific">Albugo laibachii Nc14</name>
    <dbReference type="NCBI Taxonomy" id="890382"/>
    <lineage>
        <taxon>Eukaryota</taxon>
        <taxon>Sar</taxon>
        <taxon>Stramenopiles</taxon>
        <taxon>Oomycota</taxon>
        <taxon>Peronosporomycetes</taxon>
        <taxon>Albuginales</taxon>
        <taxon>Albuginaceae</taxon>
        <taxon>Albugo</taxon>
    </lineage>
</organism>
<feature type="domain" description="Leucine zipper with capping helix" evidence="11">
    <location>
        <begin position="227"/>
        <end position="283"/>
    </location>
</feature>